<evidence type="ECO:0000313" key="1">
    <source>
        <dbReference type="Ensembl" id="ENSMMDP00005018272.1"/>
    </source>
</evidence>
<organism evidence="1 2">
    <name type="scientific">Myripristis murdjan</name>
    <name type="common">pinecone soldierfish</name>
    <dbReference type="NCBI Taxonomy" id="586833"/>
    <lineage>
        <taxon>Eukaryota</taxon>
        <taxon>Metazoa</taxon>
        <taxon>Chordata</taxon>
        <taxon>Craniata</taxon>
        <taxon>Vertebrata</taxon>
        <taxon>Euteleostomi</taxon>
        <taxon>Actinopterygii</taxon>
        <taxon>Neopterygii</taxon>
        <taxon>Teleostei</taxon>
        <taxon>Neoteleostei</taxon>
        <taxon>Acanthomorphata</taxon>
        <taxon>Holocentriformes</taxon>
        <taxon>Holocentridae</taxon>
        <taxon>Myripristis</taxon>
    </lineage>
</organism>
<keyword evidence="2" id="KW-1185">Reference proteome</keyword>
<reference evidence="1" key="3">
    <citation type="submission" date="2025-09" db="UniProtKB">
        <authorList>
            <consortium name="Ensembl"/>
        </authorList>
    </citation>
    <scope>IDENTIFICATION</scope>
</reference>
<proteinExistence type="predicted"/>
<name>A0A667XSL0_9TELE</name>
<dbReference type="Proteomes" id="UP000472263">
    <property type="component" value="Chromosome 5"/>
</dbReference>
<reference evidence="1" key="2">
    <citation type="submission" date="2025-08" db="UniProtKB">
        <authorList>
            <consortium name="Ensembl"/>
        </authorList>
    </citation>
    <scope>IDENTIFICATION</scope>
</reference>
<dbReference type="AlphaFoldDB" id="A0A667XSL0"/>
<sequence length="60" mass="6918">MTQNLQDCNLFSRCDLCRTSTPEERSSRPHLPPFAESFSLCGPMVFCNLFQLCTSLKRFL</sequence>
<reference evidence="1" key="1">
    <citation type="submission" date="2019-06" db="EMBL/GenBank/DDBJ databases">
        <authorList>
            <consortium name="Wellcome Sanger Institute Data Sharing"/>
        </authorList>
    </citation>
    <scope>NUCLEOTIDE SEQUENCE [LARGE SCALE GENOMIC DNA]</scope>
</reference>
<protein>
    <submittedName>
        <fullName evidence="1">Uncharacterized protein</fullName>
    </submittedName>
</protein>
<dbReference type="InParanoid" id="A0A667XSL0"/>
<evidence type="ECO:0000313" key="2">
    <source>
        <dbReference type="Proteomes" id="UP000472263"/>
    </source>
</evidence>
<dbReference type="Ensembl" id="ENSMMDT00005018719.1">
    <property type="protein sequence ID" value="ENSMMDP00005018272.1"/>
    <property type="gene ID" value="ENSMMDG00005009125.1"/>
</dbReference>
<accession>A0A667XSL0</accession>